<dbReference type="InterPro" id="IPR036322">
    <property type="entry name" value="WD40_repeat_dom_sf"/>
</dbReference>
<evidence type="ECO:0000256" key="9">
    <source>
        <dbReference type="ARBA" id="ARBA00023662"/>
    </source>
</evidence>
<evidence type="ECO:0000256" key="2">
    <source>
        <dbReference type="ARBA" id="ARBA00022490"/>
    </source>
</evidence>
<dbReference type="Proteomes" id="UP000499080">
    <property type="component" value="Unassembled WGS sequence"/>
</dbReference>
<evidence type="ECO:0000313" key="12">
    <source>
        <dbReference type="Proteomes" id="UP000499080"/>
    </source>
</evidence>
<comment type="similarity">
    <text evidence="8">Belongs to the CFAP43 family.</text>
</comment>
<organism evidence="11 12">
    <name type="scientific">Araneus ventricosus</name>
    <name type="common">Orbweaver spider</name>
    <name type="synonym">Epeira ventricosa</name>
    <dbReference type="NCBI Taxonomy" id="182803"/>
    <lineage>
        <taxon>Eukaryota</taxon>
        <taxon>Metazoa</taxon>
        <taxon>Ecdysozoa</taxon>
        <taxon>Arthropoda</taxon>
        <taxon>Chelicerata</taxon>
        <taxon>Arachnida</taxon>
        <taxon>Araneae</taxon>
        <taxon>Araneomorphae</taxon>
        <taxon>Entelegynae</taxon>
        <taxon>Araneoidea</taxon>
        <taxon>Araneidae</taxon>
        <taxon>Araneus</taxon>
    </lineage>
</organism>
<evidence type="ECO:0000256" key="3">
    <source>
        <dbReference type="ARBA" id="ARBA00022574"/>
    </source>
</evidence>
<sequence length="1482" mass="172622">MSDKELKLRWVQGKCKQKAYYLSENEVVFISGPCIKICRLDSYSETCIEGPAEGIQCFTVDSSRKCFAMSNLAKRTVIYIVDYTTFEIASELQNEDFCDYLSIEFAAAEFLLSLEKGPDFNLTLWNWSTAVKLKTISHSVPTLGLTGCAFSVHPYLPSIACFQQFDKIHYYEIDTLGEEVELQKDTIYLPFLEDKDCFTFLKDEKVETLTWFDKMLHEPWGIHSELIQSMPLASCCRDMSESELVGFYDYLVKNERQKINCHCWLTDTDIILSCNSGSVIQLNIRTDILKYLYYSAFFNNKINPNTIRCMAMNSNGLFAGKENGDIVIIPDVEKWEETRLFSIHLSPLYMEISPDYSDLLIVADNGAVLSYTSLDNRSNCLATEIDNQAIIGVYVPNDLYVITAKVNGRIESWKITNGLKQSETEIGETINYMDGSLLIPVSLIAADSSYLYILDVSVIEQMRIIEILRPYEKPIVRICTENYSKFAVLLSEDYKVFLLSILPSNRFSLLGHFNCYYEVKDMVIFSKGLQEISNVFLLRWSSANKDTNCILYFELPSDFENCFENYWKDESGILDNEAIRCREVPLNFLSSSMTVHYQFGVFLSVLPENKVQNSKDILQNIFQKYDTRRTMSNLFDLSCSRLIISPFHNIILIINNTGKVCLWFVNNPDIQISIDIDCLIINNEIPCIKFSLNEEALIVANQNGDIACYDIPHFKEANQMDWIKQYEDIMSEETMFLSVIETRVKKDHDLIPWVTSMIDKLNEESFRNLETKKTHILQRMLSLGEDVEALVSESSSIPEEHQWGNEEFVLEDKLRDNLLKEREKDIANHKLYLTTQLNNDLRVINNIRSECLDSMLEKGNILDAFRRGRRLYNYAVPYFSDASKLLMQRAFKSFQINKCLKSLLTQKEFIEAQSELKFSELEYDEDKEKIGTGLREDVMFMQTKEERINYTFLLEYIIFHKRLAFNKLFKSLLQLKKDTVTTIKANNAQIKDILASIEEERELWDPDDVAEDLESKLHATEEEIEQSCHLKSEEVTKVSKGIAPHFLEDEWLQKIVNPTVKEARPRLKREAIGRLKKEVDKLGKISTDALNHYEKCHEKLVDEKLQWDLSIYQDEMQLFLILFCTSNCKLIRNGNLFFKDCIDALKKVASGIDSRRAKLDLIIMKMNKVRESFMKEGAKIDGEAQQLSRMSRNKQAFLDAYNERPRMKSMVETLNPYMHETIIEYESFNDLNSSKFKPPRVPMNIWKELCVLREEKANIEKKIRLLDFDYAKFDKKKNYIKTWQNDLRTYILVKSVFFKYMHEQRLECNIEVPLVTSINSEQLETEYPKKLTFNLLIFIKKYHIEALNSVLSIAGEHKLQLLQKKATAENQIQRNVTRLQNINLELRDLRIDIQTVLNTPLGREVQNVLQDPTGFGPHVRVEELEKTHEQEKHDIERQMRNVSDNVNTIEMRMQNLRKGMNKRMKEIEVLKGKISELRKLGR</sequence>
<feature type="coiled-coil region" evidence="10">
    <location>
        <begin position="1379"/>
        <end position="1452"/>
    </location>
</feature>
<dbReference type="OrthoDB" id="535167at2759"/>
<dbReference type="Pfam" id="PF25828">
    <property type="entry name" value="CC_Cfap43"/>
    <property type="match status" value="1"/>
</dbReference>
<reference evidence="11 12" key="1">
    <citation type="journal article" date="2019" name="Sci. Rep.">
        <title>Orb-weaving spider Araneus ventricosus genome elucidates the spidroin gene catalogue.</title>
        <authorList>
            <person name="Kono N."/>
            <person name="Nakamura H."/>
            <person name="Ohtoshi R."/>
            <person name="Moran D.A.P."/>
            <person name="Shinohara A."/>
            <person name="Yoshida Y."/>
            <person name="Fujiwara M."/>
            <person name="Mori M."/>
            <person name="Tomita M."/>
            <person name="Arakawa K."/>
        </authorList>
    </citation>
    <scope>NUCLEOTIDE SEQUENCE [LARGE SCALE GENOMIC DNA]</scope>
</reference>
<dbReference type="GO" id="GO:0005930">
    <property type="term" value="C:axoneme"/>
    <property type="evidence" value="ECO:0007669"/>
    <property type="project" value="UniProtKB-SubCell"/>
</dbReference>
<dbReference type="GO" id="GO:0003341">
    <property type="term" value="P:cilium movement"/>
    <property type="evidence" value="ECO:0007669"/>
    <property type="project" value="UniProtKB-ARBA"/>
</dbReference>
<keyword evidence="3" id="KW-0853">WD repeat</keyword>
<keyword evidence="4" id="KW-0677">Repeat</keyword>
<dbReference type="SUPFAM" id="SSF50978">
    <property type="entry name" value="WD40 repeat-like"/>
    <property type="match status" value="1"/>
</dbReference>
<keyword evidence="5 10" id="KW-0175">Coiled coil</keyword>
<accession>A0A4Y2T5R8</accession>
<dbReference type="GO" id="GO:0060271">
    <property type="term" value="P:cilium assembly"/>
    <property type="evidence" value="ECO:0007669"/>
    <property type="project" value="TreeGrafter"/>
</dbReference>
<protein>
    <recommendedName>
        <fullName evidence="9">Cilia- and flagella-associated protein 43</fullName>
    </recommendedName>
</protein>
<evidence type="ECO:0000256" key="10">
    <source>
        <dbReference type="SAM" id="Coils"/>
    </source>
</evidence>
<evidence type="ECO:0000256" key="5">
    <source>
        <dbReference type="ARBA" id="ARBA00023054"/>
    </source>
</evidence>
<dbReference type="InterPro" id="IPR015943">
    <property type="entry name" value="WD40/YVTN_repeat-like_dom_sf"/>
</dbReference>
<evidence type="ECO:0000256" key="1">
    <source>
        <dbReference type="ARBA" id="ARBA00004430"/>
    </source>
</evidence>
<proteinExistence type="inferred from homology"/>
<evidence type="ECO:0000256" key="4">
    <source>
        <dbReference type="ARBA" id="ARBA00022737"/>
    </source>
</evidence>
<evidence type="ECO:0000256" key="6">
    <source>
        <dbReference type="ARBA" id="ARBA00023212"/>
    </source>
</evidence>
<dbReference type="EMBL" id="BGPR01026093">
    <property type="protein sequence ID" value="GBN95541.1"/>
    <property type="molecule type" value="Genomic_DNA"/>
</dbReference>
<keyword evidence="11" id="KW-0282">Flagellum</keyword>
<keyword evidence="7" id="KW-0966">Cell projection</keyword>
<evidence type="ECO:0000256" key="7">
    <source>
        <dbReference type="ARBA" id="ARBA00023273"/>
    </source>
</evidence>
<dbReference type="Gene3D" id="2.130.10.10">
    <property type="entry name" value="YVTN repeat-like/Quinoprotein amine dehydrogenase"/>
    <property type="match status" value="2"/>
</dbReference>
<keyword evidence="11" id="KW-0969">Cilium</keyword>
<keyword evidence="6" id="KW-0206">Cytoskeleton</keyword>
<keyword evidence="2" id="KW-0963">Cytoplasm</keyword>
<name>A0A4Y2T5R8_ARAVE</name>
<dbReference type="PANTHER" id="PTHR14885:SF1">
    <property type="entry name" value="CILIA- AND FLAGELLA-ASSOCIATED PROTEIN 43"/>
    <property type="match status" value="1"/>
</dbReference>
<comment type="subcellular location">
    <subcellularLocation>
        <location evidence="1">Cytoplasm</location>
        <location evidence="1">Cytoskeleton</location>
        <location evidence="1">Cilium axoneme</location>
    </subcellularLocation>
</comment>
<gene>
    <name evidence="11" type="primary">CFAP43_2</name>
    <name evidence="11" type="ORF">AVEN_195754_1</name>
</gene>
<evidence type="ECO:0000256" key="8">
    <source>
        <dbReference type="ARBA" id="ARBA00023605"/>
    </source>
</evidence>
<dbReference type="PANTHER" id="PTHR14885">
    <property type="entry name" value="CILIA- AND FLAGELLA-ASSOCIATED PROTEIN 43-RELATED"/>
    <property type="match status" value="1"/>
</dbReference>
<keyword evidence="12" id="KW-1185">Reference proteome</keyword>
<comment type="caution">
    <text evidence="11">The sequence shown here is derived from an EMBL/GenBank/DDBJ whole genome shotgun (WGS) entry which is preliminary data.</text>
</comment>
<evidence type="ECO:0000313" key="11">
    <source>
        <dbReference type="EMBL" id="GBN95541.1"/>
    </source>
</evidence>